<dbReference type="EMBL" id="CM002876">
    <property type="protein sequence ID" value="KFK26412.1"/>
    <property type="molecule type" value="Genomic_DNA"/>
</dbReference>
<name>A0A087G960_ARAAL</name>
<evidence type="ECO:0000256" key="1">
    <source>
        <dbReference type="SAM" id="MobiDB-lite"/>
    </source>
</evidence>
<dbReference type="AlphaFoldDB" id="A0A087G960"/>
<feature type="compositionally biased region" description="Basic and acidic residues" evidence="1">
    <location>
        <begin position="1"/>
        <end position="14"/>
    </location>
</feature>
<keyword evidence="3" id="KW-1185">Reference proteome</keyword>
<protein>
    <submittedName>
        <fullName evidence="2">Uncharacterized protein</fullName>
    </submittedName>
</protein>
<evidence type="ECO:0000313" key="2">
    <source>
        <dbReference type="EMBL" id="KFK26412.1"/>
    </source>
</evidence>
<feature type="compositionally biased region" description="Basic residues" evidence="1">
    <location>
        <begin position="103"/>
        <end position="114"/>
    </location>
</feature>
<dbReference type="Proteomes" id="UP000029120">
    <property type="component" value="Chromosome 8"/>
</dbReference>
<dbReference type="Gramene" id="KFK26412">
    <property type="protein sequence ID" value="KFK26412"/>
    <property type="gene ID" value="AALP_AA8G245200"/>
</dbReference>
<evidence type="ECO:0000313" key="3">
    <source>
        <dbReference type="Proteomes" id="UP000029120"/>
    </source>
</evidence>
<sequence>MSPELERTTRRERTQLNNSTNAARERTRTRHTHHKFCGNYLPRSAGKLAAGKHPNRANSIDWREKERPNPNPEAKRDEEVAKPRQVRTKEKKSFTYSPETVHGRRGRPPGRRGAVKTTLVGDSRP</sequence>
<accession>A0A087G960</accession>
<proteinExistence type="predicted"/>
<feature type="region of interest" description="Disordered" evidence="1">
    <location>
        <begin position="1"/>
        <end position="125"/>
    </location>
</feature>
<feature type="compositionally biased region" description="Basic and acidic residues" evidence="1">
    <location>
        <begin position="61"/>
        <end position="93"/>
    </location>
</feature>
<gene>
    <name evidence="2" type="ordered locus">AALP_Aa8g245200</name>
</gene>
<organism evidence="2 3">
    <name type="scientific">Arabis alpina</name>
    <name type="common">Alpine rock-cress</name>
    <dbReference type="NCBI Taxonomy" id="50452"/>
    <lineage>
        <taxon>Eukaryota</taxon>
        <taxon>Viridiplantae</taxon>
        <taxon>Streptophyta</taxon>
        <taxon>Embryophyta</taxon>
        <taxon>Tracheophyta</taxon>
        <taxon>Spermatophyta</taxon>
        <taxon>Magnoliopsida</taxon>
        <taxon>eudicotyledons</taxon>
        <taxon>Gunneridae</taxon>
        <taxon>Pentapetalae</taxon>
        <taxon>rosids</taxon>
        <taxon>malvids</taxon>
        <taxon>Brassicales</taxon>
        <taxon>Brassicaceae</taxon>
        <taxon>Arabideae</taxon>
        <taxon>Arabis</taxon>
    </lineage>
</organism>
<feature type="compositionally biased region" description="Basic residues" evidence="1">
    <location>
        <begin position="27"/>
        <end position="36"/>
    </location>
</feature>
<reference evidence="3" key="1">
    <citation type="journal article" date="2015" name="Nat. Plants">
        <title>Genome expansion of Arabis alpina linked with retrotransposition and reduced symmetric DNA methylation.</title>
        <authorList>
            <person name="Willing E.M."/>
            <person name="Rawat V."/>
            <person name="Mandakova T."/>
            <person name="Maumus F."/>
            <person name="James G.V."/>
            <person name="Nordstroem K.J."/>
            <person name="Becker C."/>
            <person name="Warthmann N."/>
            <person name="Chica C."/>
            <person name="Szarzynska B."/>
            <person name="Zytnicki M."/>
            <person name="Albani M.C."/>
            <person name="Kiefer C."/>
            <person name="Bergonzi S."/>
            <person name="Castaings L."/>
            <person name="Mateos J.L."/>
            <person name="Berns M.C."/>
            <person name="Bujdoso N."/>
            <person name="Piofczyk T."/>
            <person name="de Lorenzo L."/>
            <person name="Barrero-Sicilia C."/>
            <person name="Mateos I."/>
            <person name="Piednoel M."/>
            <person name="Hagmann J."/>
            <person name="Chen-Min-Tao R."/>
            <person name="Iglesias-Fernandez R."/>
            <person name="Schuster S.C."/>
            <person name="Alonso-Blanco C."/>
            <person name="Roudier F."/>
            <person name="Carbonero P."/>
            <person name="Paz-Ares J."/>
            <person name="Davis S.J."/>
            <person name="Pecinka A."/>
            <person name="Quesneville H."/>
            <person name="Colot V."/>
            <person name="Lysak M.A."/>
            <person name="Weigel D."/>
            <person name="Coupland G."/>
            <person name="Schneeberger K."/>
        </authorList>
    </citation>
    <scope>NUCLEOTIDE SEQUENCE [LARGE SCALE GENOMIC DNA]</scope>
    <source>
        <strain evidence="3">cv. Pajares</strain>
    </source>
</reference>